<evidence type="ECO:0000313" key="9">
    <source>
        <dbReference type="Proteomes" id="UP000281813"/>
    </source>
</evidence>
<dbReference type="PANTHER" id="PTHR43277">
    <property type="entry name" value="ARGININE DECARBOXYLASE"/>
    <property type="match status" value="1"/>
</dbReference>
<dbReference type="EMBL" id="RBZO01000027">
    <property type="protein sequence ID" value="RKQ13749.1"/>
    <property type="molecule type" value="Genomic_DNA"/>
</dbReference>
<organism evidence="8 9">
    <name type="scientific">Oceanobacillus bengalensis</name>
    <dbReference type="NCBI Taxonomy" id="1435466"/>
    <lineage>
        <taxon>Bacteria</taxon>
        <taxon>Bacillati</taxon>
        <taxon>Bacillota</taxon>
        <taxon>Bacilli</taxon>
        <taxon>Bacillales</taxon>
        <taxon>Bacillaceae</taxon>
        <taxon>Oceanobacillus</taxon>
    </lineage>
</organism>
<evidence type="ECO:0000259" key="6">
    <source>
        <dbReference type="Pfam" id="PF01276"/>
    </source>
</evidence>
<evidence type="ECO:0000256" key="2">
    <source>
        <dbReference type="ARBA" id="ARBA00010671"/>
    </source>
</evidence>
<dbReference type="PANTHER" id="PTHR43277:SF3">
    <property type="entry name" value="DECARBOXYLASE, PUTATIVE-RELATED"/>
    <property type="match status" value="1"/>
</dbReference>
<evidence type="ECO:0000256" key="3">
    <source>
        <dbReference type="ARBA" id="ARBA00022793"/>
    </source>
</evidence>
<comment type="caution">
    <text evidence="8">The sequence shown here is derived from an EMBL/GenBank/DDBJ whole genome shotgun (WGS) entry which is preliminary data.</text>
</comment>
<dbReference type="CDD" id="cd00615">
    <property type="entry name" value="Orn_deC_like"/>
    <property type="match status" value="1"/>
</dbReference>
<dbReference type="SUPFAM" id="SSF55904">
    <property type="entry name" value="Ornithine decarboxylase C-terminal domain"/>
    <property type="match status" value="1"/>
</dbReference>
<dbReference type="InterPro" id="IPR015424">
    <property type="entry name" value="PyrdxlP-dep_Trfase"/>
</dbReference>
<comment type="cofactor">
    <cofactor evidence="1">
        <name>pyridoxal 5'-phosphate</name>
        <dbReference type="ChEBI" id="CHEBI:597326"/>
    </cofactor>
</comment>
<evidence type="ECO:0000313" key="8">
    <source>
        <dbReference type="EMBL" id="RKQ13749.1"/>
    </source>
</evidence>
<feature type="domain" description="Orn/Lys/Arg decarboxylase C-terminal" evidence="7">
    <location>
        <begin position="400"/>
        <end position="455"/>
    </location>
</feature>
<dbReference type="InterPro" id="IPR015421">
    <property type="entry name" value="PyrdxlP-dep_Trfase_major"/>
</dbReference>
<evidence type="ECO:0000259" key="7">
    <source>
        <dbReference type="Pfam" id="PF03711"/>
    </source>
</evidence>
<dbReference type="InterPro" id="IPR008286">
    <property type="entry name" value="Prn/Lys/Arg_de-COase_C"/>
</dbReference>
<accession>A0A494YUH5</accession>
<comment type="similarity">
    <text evidence="2">Belongs to the Orn/Lys/Arg decarboxylase class-I family.</text>
</comment>
<dbReference type="GO" id="GO:0016831">
    <property type="term" value="F:carboxy-lyase activity"/>
    <property type="evidence" value="ECO:0007669"/>
    <property type="project" value="UniProtKB-KW"/>
</dbReference>
<gene>
    <name evidence="8" type="ORF">D8M05_15355</name>
</gene>
<evidence type="ECO:0000256" key="4">
    <source>
        <dbReference type="ARBA" id="ARBA00022898"/>
    </source>
</evidence>
<dbReference type="InterPro" id="IPR000310">
    <property type="entry name" value="Orn/Lys/Arg_deCO2ase_major_dom"/>
</dbReference>
<dbReference type="AlphaFoldDB" id="A0A494YUH5"/>
<name>A0A494YUH5_9BACI</name>
<dbReference type="Gene3D" id="3.40.640.10">
    <property type="entry name" value="Type I PLP-dependent aspartate aminotransferase-like (Major domain)"/>
    <property type="match status" value="1"/>
</dbReference>
<keyword evidence="5" id="KW-0456">Lyase</keyword>
<dbReference type="GO" id="GO:0008483">
    <property type="term" value="F:transaminase activity"/>
    <property type="evidence" value="ECO:0007669"/>
    <property type="project" value="UniProtKB-KW"/>
</dbReference>
<dbReference type="InterPro" id="IPR052357">
    <property type="entry name" value="Orn_Lys_Arg_decarboxylase-I"/>
</dbReference>
<proteinExistence type="inferred from homology"/>
<protein>
    <submittedName>
        <fullName evidence="8">Aminotransferase class I/II-fold pyridoxal phosphate-dependent enzyme</fullName>
    </submittedName>
</protein>
<keyword evidence="9" id="KW-1185">Reference proteome</keyword>
<dbReference type="Pfam" id="PF01276">
    <property type="entry name" value="OKR_DC_1"/>
    <property type="match status" value="1"/>
</dbReference>
<dbReference type="Proteomes" id="UP000281813">
    <property type="component" value="Unassembled WGS sequence"/>
</dbReference>
<feature type="domain" description="Orn/Lys/Arg decarboxylases family 1 pyridoxal-P attachment site" evidence="6">
    <location>
        <begin position="6"/>
        <end position="309"/>
    </location>
</feature>
<dbReference type="SUPFAM" id="SSF53383">
    <property type="entry name" value="PLP-dependent transferases"/>
    <property type="match status" value="1"/>
</dbReference>
<reference evidence="8 9" key="1">
    <citation type="journal article" date="2015" name="Antonie Van Leeuwenhoek">
        <title>Oceanobacillus bengalensis sp. nov., a bacterium isolated from seawater of the Bay of Bengal.</title>
        <authorList>
            <person name="Yongchang O."/>
            <person name="Xiang W."/>
            <person name="Wang G."/>
        </authorList>
    </citation>
    <scope>NUCLEOTIDE SEQUENCE [LARGE SCALE GENOMIC DNA]</scope>
    <source>
        <strain evidence="8 9">MCCC 1K00260</strain>
    </source>
</reference>
<dbReference type="RefSeq" id="WP_121133341.1">
    <property type="nucleotide sequence ID" value="NZ_JBHUFK010000008.1"/>
</dbReference>
<keyword evidence="4" id="KW-0663">Pyridoxal phosphate</keyword>
<keyword evidence="3" id="KW-0210">Decarboxylase</keyword>
<evidence type="ECO:0000256" key="1">
    <source>
        <dbReference type="ARBA" id="ARBA00001933"/>
    </source>
</evidence>
<dbReference type="Pfam" id="PF03711">
    <property type="entry name" value="OKR_DC_1_C"/>
    <property type="match status" value="1"/>
</dbReference>
<sequence>MYQGITPLFTKLKQMDSNNPLSFHVPGHKNGQIYDNKAIDYYGKMLKIDMTELPDLDDLHAPTGVIREAEALATSFFQSEHTFFLVGGSTAGNLAMILAVCNEGDKVIVQRNSHKSIINGLELSGANPIFITPEYDQQLGRYTNPSIETLQKALKLHPDAKAVVLTYPDYFGITYPIREMIEIAHSYNIPVLVDEAHGVHFSLGSPFPTSSLHLGADIVVQSAHKMAPAMTMASYLHIRTEFDLMDKVAHYLELLQSSSPSYPLMASLDIARHYLATLDRNDLHAIEQSVLNVRNILSESNHWSVVPISEKSDLLKITLHVKHGLSTEEVVRAFEKEQVYTELSTHNQILFIHGLAPFGKVKDLKKAVKSVNEQLINRVKHATIDISKLFNEQIQGLVFSYQTMKRLSHIVVPIDQGMNQIAAESVIPYPPGVPIILKGERITAAHIEAIQHLLSQGVKIQQRHTGIKIYSKENTGRPVSDVPPGL</sequence>
<dbReference type="OrthoDB" id="9815233at2"/>
<keyword evidence="8" id="KW-0808">Transferase</keyword>
<dbReference type="Gene3D" id="3.90.105.10">
    <property type="entry name" value="Molybdopterin biosynthesis moea protein, domain 2"/>
    <property type="match status" value="1"/>
</dbReference>
<keyword evidence="8" id="KW-0032">Aminotransferase</keyword>
<evidence type="ECO:0000256" key="5">
    <source>
        <dbReference type="ARBA" id="ARBA00023239"/>
    </source>
</evidence>
<dbReference type="InterPro" id="IPR036633">
    <property type="entry name" value="Prn/Lys/Arg_de-COase_C_sf"/>
</dbReference>